<dbReference type="AlphaFoldDB" id="A0A556V3A6"/>
<proteinExistence type="predicted"/>
<evidence type="ECO:0000313" key="2">
    <source>
        <dbReference type="Proteomes" id="UP000319801"/>
    </source>
</evidence>
<reference evidence="1 2" key="1">
    <citation type="journal article" date="2019" name="Genome Biol. Evol.">
        <title>Whole-Genome Sequencing of the Giant Devil Catfish, Bagarius yarrelli.</title>
        <authorList>
            <person name="Jiang W."/>
            <person name="Lv Y."/>
            <person name="Cheng L."/>
            <person name="Yang K."/>
            <person name="Chao B."/>
            <person name="Wang X."/>
            <person name="Li Y."/>
            <person name="Pan X."/>
            <person name="You X."/>
            <person name="Zhang Y."/>
            <person name="Yang J."/>
            <person name="Li J."/>
            <person name="Zhang X."/>
            <person name="Liu S."/>
            <person name="Sun C."/>
            <person name="Yang J."/>
            <person name="Shi Q."/>
        </authorList>
    </citation>
    <scope>NUCLEOTIDE SEQUENCE [LARGE SCALE GENOMIC DNA]</scope>
    <source>
        <strain evidence="1">JWS20170419001</strain>
        <tissue evidence="1">Muscle</tissue>
    </source>
</reference>
<comment type="caution">
    <text evidence="1">The sequence shown here is derived from an EMBL/GenBank/DDBJ whole genome shotgun (WGS) entry which is preliminary data.</text>
</comment>
<organism evidence="1 2">
    <name type="scientific">Bagarius yarrelli</name>
    <name type="common">Goonch</name>
    <name type="synonym">Bagrus yarrelli</name>
    <dbReference type="NCBI Taxonomy" id="175774"/>
    <lineage>
        <taxon>Eukaryota</taxon>
        <taxon>Metazoa</taxon>
        <taxon>Chordata</taxon>
        <taxon>Craniata</taxon>
        <taxon>Vertebrata</taxon>
        <taxon>Euteleostomi</taxon>
        <taxon>Actinopterygii</taxon>
        <taxon>Neopterygii</taxon>
        <taxon>Teleostei</taxon>
        <taxon>Ostariophysi</taxon>
        <taxon>Siluriformes</taxon>
        <taxon>Sisoridae</taxon>
        <taxon>Sisorinae</taxon>
        <taxon>Bagarius</taxon>
    </lineage>
</organism>
<dbReference type="Proteomes" id="UP000319801">
    <property type="component" value="Unassembled WGS sequence"/>
</dbReference>
<gene>
    <name evidence="1" type="ORF">Baya_12470</name>
</gene>
<sequence length="93" mass="10136">MSKGSHFTCRCVTLVTFSGKVCFNSKSEEAGKGAGGTYGEQQQPPELFRRVLSSSSSKKSKVIANNLLVKVWVGGNGYLICLQPRKFVYNVIS</sequence>
<name>A0A556V3A6_BAGYA</name>
<protein>
    <submittedName>
        <fullName evidence="1">Uncharacterized protein</fullName>
    </submittedName>
</protein>
<accession>A0A556V3A6</accession>
<dbReference type="EMBL" id="VCAZ01000107">
    <property type="protein sequence ID" value="TST10042.1"/>
    <property type="molecule type" value="Genomic_DNA"/>
</dbReference>
<keyword evidence="2" id="KW-1185">Reference proteome</keyword>
<evidence type="ECO:0000313" key="1">
    <source>
        <dbReference type="EMBL" id="TST10042.1"/>
    </source>
</evidence>